<evidence type="ECO:0000313" key="4">
    <source>
        <dbReference type="Proteomes" id="UP000826725"/>
    </source>
</evidence>
<organism evidence="3 4">
    <name type="scientific">Desulfomarina profundi</name>
    <dbReference type="NCBI Taxonomy" id="2772557"/>
    <lineage>
        <taxon>Bacteria</taxon>
        <taxon>Pseudomonadati</taxon>
        <taxon>Thermodesulfobacteriota</taxon>
        <taxon>Desulfobulbia</taxon>
        <taxon>Desulfobulbales</taxon>
        <taxon>Desulfobulbaceae</taxon>
        <taxon>Desulfomarina</taxon>
    </lineage>
</organism>
<dbReference type="KEGG" id="dbk:DGMP_05370"/>
<name>A0A8D5FQB5_9BACT</name>
<feature type="transmembrane region" description="Helical" evidence="2">
    <location>
        <begin position="591"/>
        <end position="615"/>
    </location>
</feature>
<gene>
    <name evidence="3" type="ORF">DGMP_05370</name>
</gene>
<keyword evidence="2" id="KW-1133">Transmembrane helix</keyword>
<dbReference type="GO" id="GO:0016491">
    <property type="term" value="F:oxidoreductase activity"/>
    <property type="evidence" value="ECO:0007669"/>
    <property type="project" value="TreeGrafter"/>
</dbReference>
<keyword evidence="1" id="KW-0732">Signal</keyword>
<dbReference type="PANTHER" id="PTHR35038:SF8">
    <property type="entry name" value="C-TYPE POLYHEME CYTOCHROME OMCC"/>
    <property type="match status" value="1"/>
</dbReference>
<dbReference type="EMBL" id="AP024086">
    <property type="protein sequence ID" value="BCL59844.1"/>
    <property type="molecule type" value="Genomic_DNA"/>
</dbReference>
<keyword evidence="4" id="KW-1185">Reference proteome</keyword>
<keyword evidence="2" id="KW-0472">Membrane</keyword>
<accession>A0A8D5FQB5</accession>
<evidence type="ECO:0000256" key="2">
    <source>
        <dbReference type="SAM" id="Phobius"/>
    </source>
</evidence>
<dbReference type="Proteomes" id="UP000826725">
    <property type="component" value="Chromosome"/>
</dbReference>
<reference evidence="3" key="1">
    <citation type="submission" date="2020-09" db="EMBL/GenBank/DDBJ databases">
        <title>Desulfogranum mesoprofundum gen. nov., sp. nov., a novel mesophilic, sulfate-reducing chemolithoautotroph isolated from a deep-sea hydrothermal vent chimney in the Suiyo Seamount.</title>
        <authorList>
            <person name="Hashimoto Y."/>
            <person name="Nakagawa S."/>
        </authorList>
    </citation>
    <scope>NUCLEOTIDE SEQUENCE</scope>
    <source>
        <strain evidence="3">KT2</strain>
    </source>
</reference>
<evidence type="ECO:0000256" key="1">
    <source>
        <dbReference type="ARBA" id="ARBA00022729"/>
    </source>
</evidence>
<keyword evidence="2" id="KW-0812">Transmembrane</keyword>
<sequence length="635" mass="70140">MSNEDCLECHGEEDITREADDSSVFVDAVIFAKSVHGDEECVSCHQDADTEDDEHPEELARVNCAECHEDVSEVYEKSVHGKARTRGDELAPYCSSCHGTHNILPQSDPESKVYVLNIPVTCGKCHKEGSPMTKIHTDIDQQNVLQNYSMSIHGKGLIKAGLTVAAVCTSCHTSHNVLPHTNPNSSINRHNVAKTCMKCHANIETTHQKVIRKALWEKEPHKIPSCVECHQPHTQRQVVYSDSLTDEYCMKCHGDPNLVTADEEGGVRSLYVDLDEYDEFKGTLHKKEKLACVKCHSNMDSAREPVCKDSGRVDCSSCHADENKDYEKSIHGQMLAKLDPNAPYCTDCHGKHANMSRANPDSLINPINIPSLCGSCHQDGKKAAVRISGGEKNIVSTYSMSIHGKGLEKSGLLVSATCASCHTGHLVLPASDPEATVNWKHVSDTCEKCHYGVAMKVNQSVHKPPVGADPTNFPICSDCHSAHGVERGGEASFRKKQASECEKCHKEQVETYRESYHGKASMLAGGERAAQCSDCHGSHGILATTDPDGTLSPENAVKTCRKCHPTATANFTSYRTHATHGDKERNPDMYYAFWGMTILLLGTFSLFGLHTLLWFPRSFKERLELMKKARRKEEE</sequence>
<proteinExistence type="predicted"/>
<protein>
    <recommendedName>
        <fullName evidence="5">Tetrahaem cytochrome domain-containing protein</fullName>
    </recommendedName>
</protein>
<dbReference type="InterPro" id="IPR051829">
    <property type="entry name" value="Multiheme_Cytochr_ET"/>
</dbReference>
<dbReference type="AlphaFoldDB" id="A0A8D5FQB5"/>
<evidence type="ECO:0000313" key="3">
    <source>
        <dbReference type="EMBL" id="BCL59844.1"/>
    </source>
</evidence>
<evidence type="ECO:0008006" key="5">
    <source>
        <dbReference type="Google" id="ProtNLM"/>
    </source>
</evidence>
<dbReference type="PANTHER" id="PTHR35038">
    <property type="entry name" value="DISSIMILATORY SULFITE REDUCTASE SIRA"/>
    <property type="match status" value="1"/>
</dbReference>